<feature type="domain" description="AMP-dependent synthetase/ligase" evidence="7">
    <location>
        <begin position="31"/>
        <end position="442"/>
    </location>
</feature>
<dbReference type="CDD" id="cd05907">
    <property type="entry name" value="VL_LC_FACS_like"/>
    <property type="match status" value="1"/>
</dbReference>
<dbReference type="InterPro" id="IPR045851">
    <property type="entry name" value="AMP-bd_C_sf"/>
</dbReference>
<dbReference type="PANTHER" id="PTHR43272:SF32">
    <property type="entry name" value="AMP-DEPENDENT SYNTHETASE_LIGASE DOMAIN-CONTAINING PROTEIN"/>
    <property type="match status" value="1"/>
</dbReference>
<dbReference type="AlphaFoldDB" id="A0A8J3Q4D0"/>
<dbReference type="PANTHER" id="PTHR43272">
    <property type="entry name" value="LONG-CHAIN-FATTY-ACID--COA LIGASE"/>
    <property type="match status" value="1"/>
</dbReference>
<evidence type="ECO:0000313" key="8">
    <source>
        <dbReference type="EMBL" id="GIH03020.1"/>
    </source>
</evidence>
<proteinExistence type="inferred from homology"/>
<sequence>MEEAVFVEGSMDLAQRCADKAAGMTIPELLHRNAVSYPDLPALSTFGGETSLTWREMRDGVAVLARGLAELGVGWGDRVIMMMPGRVEHWLVDLAAVHLGAIPCTAYATLSPTQLRYLAEHSGAKLLVLNGEAEWQKWQSALEGLPHPPHIVIVDEEAEIPGTTSLGAVMARGGIAHANDPSAFETQWRQVRADHPVTLLYTSGTTGDPKGVLLSHHNVIYQCVVLEATVNMPAHPRTLAYLPLAHIAERVLGIYNLIYRTGHATILADPAQLVAALRAVKPNSFFGVPRVWEKMAAGVQAQLGNVEPAVREAFATASALARDSYLARSEGKTLTEEQAAALATLDAAVLRPMRAMLGLDEMVWAGSGAAPIPVEVLLFLAGMGVDVLEVWGMTETTGTATINTPSAFRPGSVGRINAGMALRLLDDGEIQVRGPLVCMGYLRADGGIEPIVDAEGWLSTGDVGALDDEGYLTITDRKKELIINSSGKNISPAQIENLLRAYPLIGQAVAIGDRRPYLTALIVLDEEVAPLWAASQGLAERSLPGLAAHPALHAAITSAVAEVNEKLSRPEQIKRFRIMPAAWTPETGELTPTLKLRRRAISQQHETLIDEMYAD</sequence>
<name>A0A8J3Q4D0_9ACTN</name>
<keyword evidence="9" id="KW-1185">Reference proteome</keyword>
<accession>A0A8J3Q4D0</accession>
<comment type="similarity">
    <text evidence="1">Belongs to the ATP-dependent AMP-binding enzyme family.</text>
</comment>
<dbReference type="InterPro" id="IPR042099">
    <property type="entry name" value="ANL_N_sf"/>
</dbReference>
<dbReference type="SUPFAM" id="SSF56801">
    <property type="entry name" value="Acetyl-CoA synthetase-like"/>
    <property type="match status" value="1"/>
</dbReference>
<evidence type="ECO:0000313" key="9">
    <source>
        <dbReference type="Proteomes" id="UP000612899"/>
    </source>
</evidence>
<evidence type="ECO:0000256" key="6">
    <source>
        <dbReference type="ARBA" id="ARBA00032875"/>
    </source>
</evidence>
<dbReference type="Gene3D" id="3.40.50.12780">
    <property type="entry name" value="N-terminal domain of ligase-like"/>
    <property type="match status" value="1"/>
</dbReference>
<evidence type="ECO:0000256" key="2">
    <source>
        <dbReference type="ARBA" id="ARBA00022598"/>
    </source>
</evidence>
<dbReference type="EMBL" id="BONY01000005">
    <property type="protein sequence ID" value="GIH03020.1"/>
    <property type="molecule type" value="Genomic_DNA"/>
</dbReference>
<gene>
    <name evidence="8" type="ORF">Rhe02_10870</name>
</gene>
<evidence type="ECO:0000259" key="7">
    <source>
        <dbReference type="Pfam" id="PF00501"/>
    </source>
</evidence>
<evidence type="ECO:0000256" key="3">
    <source>
        <dbReference type="ARBA" id="ARBA00022832"/>
    </source>
</evidence>
<dbReference type="GO" id="GO:0016020">
    <property type="term" value="C:membrane"/>
    <property type="evidence" value="ECO:0007669"/>
    <property type="project" value="TreeGrafter"/>
</dbReference>
<reference evidence="8" key="1">
    <citation type="submission" date="2021-01" db="EMBL/GenBank/DDBJ databases">
        <title>Whole genome shotgun sequence of Rhizocola hellebori NBRC 109834.</title>
        <authorList>
            <person name="Komaki H."/>
            <person name="Tamura T."/>
        </authorList>
    </citation>
    <scope>NUCLEOTIDE SEQUENCE</scope>
    <source>
        <strain evidence="8">NBRC 109834</strain>
    </source>
</reference>
<comment type="catalytic activity">
    <reaction evidence="5">
        <text>a long-chain fatty acid + ATP + CoA = a long-chain fatty acyl-CoA + AMP + diphosphate</text>
        <dbReference type="Rhea" id="RHEA:15421"/>
        <dbReference type="ChEBI" id="CHEBI:30616"/>
        <dbReference type="ChEBI" id="CHEBI:33019"/>
        <dbReference type="ChEBI" id="CHEBI:57287"/>
        <dbReference type="ChEBI" id="CHEBI:57560"/>
        <dbReference type="ChEBI" id="CHEBI:83139"/>
        <dbReference type="ChEBI" id="CHEBI:456215"/>
        <dbReference type="EC" id="6.2.1.3"/>
    </reaction>
    <physiologicalReaction direction="left-to-right" evidence="5">
        <dbReference type="Rhea" id="RHEA:15422"/>
    </physiologicalReaction>
</comment>
<dbReference type="Pfam" id="PF00501">
    <property type="entry name" value="AMP-binding"/>
    <property type="match status" value="1"/>
</dbReference>
<keyword evidence="3" id="KW-0276">Fatty acid metabolism</keyword>
<evidence type="ECO:0000256" key="5">
    <source>
        <dbReference type="ARBA" id="ARBA00024484"/>
    </source>
</evidence>
<dbReference type="Gene3D" id="3.30.300.30">
    <property type="match status" value="1"/>
</dbReference>
<dbReference type="Pfam" id="PF23562">
    <property type="entry name" value="AMP-binding_C_3"/>
    <property type="match status" value="1"/>
</dbReference>
<evidence type="ECO:0000256" key="1">
    <source>
        <dbReference type="ARBA" id="ARBA00006432"/>
    </source>
</evidence>
<dbReference type="InterPro" id="IPR000873">
    <property type="entry name" value="AMP-dep_synth/lig_dom"/>
</dbReference>
<keyword evidence="4" id="KW-0443">Lipid metabolism</keyword>
<protein>
    <recommendedName>
        <fullName evidence="6">Acyl-CoA synthetase</fullName>
    </recommendedName>
</protein>
<dbReference type="PROSITE" id="PS00455">
    <property type="entry name" value="AMP_BINDING"/>
    <property type="match status" value="1"/>
</dbReference>
<evidence type="ECO:0000256" key="4">
    <source>
        <dbReference type="ARBA" id="ARBA00023098"/>
    </source>
</evidence>
<organism evidence="8 9">
    <name type="scientific">Rhizocola hellebori</name>
    <dbReference type="NCBI Taxonomy" id="1392758"/>
    <lineage>
        <taxon>Bacteria</taxon>
        <taxon>Bacillati</taxon>
        <taxon>Actinomycetota</taxon>
        <taxon>Actinomycetes</taxon>
        <taxon>Micromonosporales</taxon>
        <taxon>Micromonosporaceae</taxon>
        <taxon>Rhizocola</taxon>
    </lineage>
</organism>
<keyword evidence="2" id="KW-0436">Ligase</keyword>
<comment type="caution">
    <text evidence="8">The sequence shown here is derived from an EMBL/GenBank/DDBJ whole genome shotgun (WGS) entry which is preliminary data.</text>
</comment>
<dbReference type="InterPro" id="IPR020845">
    <property type="entry name" value="AMP-binding_CS"/>
</dbReference>
<dbReference type="GO" id="GO:0004467">
    <property type="term" value="F:long-chain fatty acid-CoA ligase activity"/>
    <property type="evidence" value="ECO:0007669"/>
    <property type="project" value="UniProtKB-EC"/>
</dbReference>
<dbReference type="Proteomes" id="UP000612899">
    <property type="component" value="Unassembled WGS sequence"/>
</dbReference>